<gene>
    <name evidence="2" type="ORF">DPMN_149706</name>
</gene>
<dbReference type="Proteomes" id="UP000828390">
    <property type="component" value="Unassembled WGS sequence"/>
</dbReference>
<protein>
    <submittedName>
        <fullName evidence="2">Uncharacterized protein</fullName>
    </submittedName>
</protein>
<feature type="region of interest" description="Disordered" evidence="1">
    <location>
        <begin position="1"/>
        <end position="27"/>
    </location>
</feature>
<evidence type="ECO:0000313" key="3">
    <source>
        <dbReference type="Proteomes" id="UP000828390"/>
    </source>
</evidence>
<comment type="caution">
    <text evidence="2">The sequence shown here is derived from an EMBL/GenBank/DDBJ whole genome shotgun (WGS) entry which is preliminary data.</text>
</comment>
<evidence type="ECO:0000313" key="2">
    <source>
        <dbReference type="EMBL" id="KAH3796139.1"/>
    </source>
</evidence>
<proteinExistence type="predicted"/>
<dbReference type="EMBL" id="JAIWYP010000007">
    <property type="protein sequence ID" value="KAH3796139.1"/>
    <property type="molecule type" value="Genomic_DNA"/>
</dbReference>
<dbReference type="AlphaFoldDB" id="A0A9D4FEA2"/>
<feature type="compositionally biased region" description="Polar residues" evidence="1">
    <location>
        <begin position="17"/>
        <end position="27"/>
    </location>
</feature>
<name>A0A9D4FEA2_DREPO</name>
<evidence type="ECO:0000256" key="1">
    <source>
        <dbReference type="SAM" id="MobiDB-lite"/>
    </source>
</evidence>
<keyword evidence="3" id="KW-1185">Reference proteome</keyword>
<accession>A0A9D4FEA2</accession>
<reference evidence="2" key="2">
    <citation type="submission" date="2020-11" db="EMBL/GenBank/DDBJ databases">
        <authorList>
            <person name="McCartney M.A."/>
            <person name="Auch B."/>
            <person name="Kono T."/>
            <person name="Mallez S."/>
            <person name="Becker A."/>
            <person name="Gohl D.M."/>
            <person name="Silverstein K.A.T."/>
            <person name="Koren S."/>
            <person name="Bechman K.B."/>
            <person name="Herman A."/>
            <person name="Abrahante J.E."/>
            <person name="Garbe J."/>
        </authorList>
    </citation>
    <scope>NUCLEOTIDE SEQUENCE</scope>
    <source>
        <strain evidence="2">Duluth1</strain>
        <tissue evidence="2">Whole animal</tissue>
    </source>
</reference>
<reference evidence="2" key="1">
    <citation type="journal article" date="2019" name="bioRxiv">
        <title>The Genome of the Zebra Mussel, Dreissena polymorpha: A Resource for Invasive Species Research.</title>
        <authorList>
            <person name="McCartney M.A."/>
            <person name="Auch B."/>
            <person name="Kono T."/>
            <person name="Mallez S."/>
            <person name="Zhang Y."/>
            <person name="Obille A."/>
            <person name="Becker A."/>
            <person name="Abrahante J.E."/>
            <person name="Garbe J."/>
            <person name="Badalamenti J.P."/>
            <person name="Herman A."/>
            <person name="Mangelson H."/>
            <person name="Liachko I."/>
            <person name="Sullivan S."/>
            <person name="Sone E.D."/>
            <person name="Koren S."/>
            <person name="Silverstein K.A.T."/>
            <person name="Beckman K.B."/>
            <person name="Gohl D.M."/>
        </authorList>
    </citation>
    <scope>NUCLEOTIDE SEQUENCE</scope>
    <source>
        <strain evidence="2">Duluth1</strain>
        <tissue evidence="2">Whole animal</tissue>
    </source>
</reference>
<organism evidence="2 3">
    <name type="scientific">Dreissena polymorpha</name>
    <name type="common">Zebra mussel</name>
    <name type="synonym">Mytilus polymorpha</name>
    <dbReference type="NCBI Taxonomy" id="45954"/>
    <lineage>
        <taxon>Eukaryota</taxon>
        <taxon>Metazoa</taxon>
        <taxon>Spiralia</taxon>
        <taxon>Lophotrochozoa</taxon>
        <taxon>Mollusca</taxon>
        <taxon>Bivalvia</taxon>
        <taxon>Autobranchia</taxon>
        <taxon>Heteroconchia</taxon>
        <taxon>Euheterodonta</taxon>
        <taxon>Imparidentia</taxon>
        <taxon>Neoheterodontei</taxon>
        <taxon>Myida</taxon>
        <taxon>Dreissenoidea</taxon>
        <taxon>Dreissenidae</taxon>
        <taxon>Dreissena</taxon>
    </lineage>
</organism>
<sequence length="87" mass="9787">MATSLKDLPMSHGKASKQASIQASKNVSTQSSYPEYAMAADVFQIISSDGHFDRTGISHWDREPQPLSDEMKERMSPIEYAAKYFTR</sequence>